<gene>
    <name evidence="1" type="ORF">WUBG_16866</name>
</gene>
<reference evidence="2" key="1">
    <citation type="submission" date="2012-08" db="EMBL/GenBank/DDBJ databases">
        <title>The Genome Sequence of Wuchereria bancrofti.</title>
        <authorList>
            <person name="Nutman T.B."/>
            <person name="Fink D.L."/>
            <person name="Russ C."/>
            <person name="Young S."/>
            <person name="Zeng Q."/>
            <person name="Koehrsen M."/>
            <person name="Alvarado L."/>
            <person name="Berlin A."/>
            <person name="Chapman S.B."/>
            <person name="Chen Z."/>
            <person name="Freedman E."/>
            <person name="Gellesch M."/>
            <person name="Goldberg J."/>
            <person name="Griggs A."/>
            <person name="Gujja S."/>
            <person name="Heilman E.R."/>
            <person name="Heiman D."/>
            <person name="Hepburn T."/>
            <person name="Howarth C."/>
            <person name="Jen D."/>
            <person name="Larson L."/>
            <person name="Lewis B."/>
            <person name="Mehta T."/>
            <person name="Park D."/>
            <person name="Pearson M."/>
            <person name="Roberts A."/>
            <person name="Saif S."/>
            <person name="Shea T."/>
            <person name="Shenoy N."/>
            <person name="Sisk P."/>
            <person name="Stolte C."/>
            <person name="Sykes S."/>
            <person name="Walk T."/>
            <person name="White J."/>
            <person name="Yandava C."/>
            <person name="Haas B."/>
            <person name="Henn M.R."/>
            <person name="Nusbaum C."/>
            <person name="Birren B."/>
        </authorList>
    </citation>
    <scope>NUCLEOTIDE SEQUENCE [LARGE SCALE GENOMIC DNA]</scope>
    <source>
        <strain evidence="2">NA</strain>
    </source>
</reference>
<accession>J9DRF5</accession>
<comment type="caution">
    <text evidence="1">The sequence shown here is derived from an EMBL/GenBank/DDBJ whole genome shotgun (WGS) entry which is preliminary data.</text>
</comment>
<dbReference type="AlphaFoldDB" id="J9DRF5"/>
<dbReference type="EMBL" id="ADBV01016627">
    <property type="protein sequence ID" value="EJW72228.1"/>
    <property type="molecule type" value="Genomic_DNA"/>
</dbReference>
<feature type="non-terminal residue" evidence="1">
    <location>
        <position position="64"/>
    </location>
</feature>
<evidence type="ECO:0000313" key="1">
    <source>
        <dbReference type="EMBL" id="EJW72228.1"/>
    </source>
</evidence>
<evidence type="ECO:0000313" key="2">
    <source>
        <dbReference type="Proteomes" id="UP000004810"/>
    </source>
</evidence>
<dbReference type="Proteomes" id="UP000004810">
    <property type="component" value="Unassembled WGS sequence"/>
</dbReference>
<organism evidence="1 2">
    <name type="scientific">Wuchereria bancrofti</name>
    <dbReference type="NCBI Taxonomy" id="6293"/>
    <lineage>
        <taxon>Eukaryota</taxon>
        <taxon>Metazoa</taxon>
        <taxon>Ecdysozoa</taxon>
        <taxon>Nematoda</taxon>
        <taxon>Chromadorea</taxon>
        <taxon>Rhabditida</taxon>
        <taxon>Spirurina</taxon>
        <taxon>Spiruromorpha</taxon>
        <taxon>Filarioidea</taxon>
        <taxon>Onchocercidae</taxon>
        <taxon>Wuchereria</taxon>
    </lineage>
</organism>
<protein>
    <submittedName>
        <fullName evidence="1">Uncharacterized protein</fullName>
    </submittedName>
</protein>
<proteinExistence type="predicted"/>
<name>J9DRF5_WUCBA</name>
<sequence length="64" mass="7159">MFKTTHSLHFAPSSKKYFPPLCHSLVNGRITCNKGDEGAERKGRQQIFATKLDSTNSNNGCFLK</sequence>